<dbReference type="CDD" id="cd07735">
    <property type="entry name" value="class_II_PDE_MBL-fold"/>
    <property type="match status" value="1"/>
</dbReference>
<dbReference type="Pfam" id="PF12706">
    <property type="entry name" value="Lactamase_B_2"/>
    <property type="match status" value="1"/>
</dbReference>
<dbReference type="SUPFAM" id="SSF56281">
    <property type="entry name" value="Metallo-hydrolase/oxidoreductase"/>
    <property type="match status" value="1"/>
</dbReference>
<feature type="domain" description="Metallo-beta-lactamase" evidence="1">
    <location>
        <begin position="17"/>
        <end position="198"/>
    </location>
</feature>
<dbReference type="PRINTS" id="PR00388">
    <property type="entry name" value="PDIESTERASE2"/>
</dbReference>
<dbReference type="SMART" id="SM00849">
    <property type="entry name" value="Lactamase_B"/>
    <property type="match status" value="1"/>
</dbReference>
<dbReference type="RefSeq" id="WP_248345270.1">
    <property type="nucleotide sequence ID" value="NZ_AP025592.1"/>
</dbReference>
<dbReference type="InterPro" id="IPR036866">
    <property type="entry name" value="RibonucZ/Hydroxyglut_hydro"/>
</dbReference>
<reference evidence="3" key="1">
    <citation type="journal article" date="2022" name="Int. J. Syst. Evol. Microbiol.">
        <title>Anaeromyxobacter oryzae sp. nov., Anaeromyxobacter diazotrophicus sp. nov. and Anaeromyxobacter paludicola sp. nov., isolated from paddy soils.</title>
        <authorList>
            <person name="Itoh H."/>
            <person name="Xu Z."/>
            <person name="Mise K."/>
            <person name="Masuda Y."/>
            <person name="Ushijima N."/>
            <person name="Hayakawa C."/>
            <person name="Shiratori Y."/>
            <person name="Senoo K."/>
        </authorList>
    </citation>
    <scope>NUCLEOTIDE SEQUENCE [LARGE SCALE GENOMIC DNA]</scope>
    <source>
        <strain evidence="3">Red630</strain>
    </source>
</reference>
<dbReference type="InterPro" id="IPR001279">
    <property type="entry name" value="Metallo-B-lactamas"/>
</dbReference>
<evidence type="ECO:0000313" key="2">
    <source>
        <dbReference type="EMBL" id="BDG08099.1"/>
    </source>
</evidence>
<protein>
    <submittedName>
        <fullName evidence="2">cAMP phosphodiesterase class-II:metallo-beta-lactamase superfamily protein</fullName>
    </submittedName>
</protein>
<name>A0ABN6N7U3_9BACT</name>
<dbReference type="EMBL" id="AP025592">
    <property type="protein sequence ID" value="BDG08099.1"/>
    <property type="molecule type" value="Genomic_DNA"/>
</dbReference>
<accession>A0ABN6N7U3</accession>
<evidence type="ECO:0000313" key="3">
    <source>
        <dbReference type="Proteomes" id="UP001162734"/>
    </source>
</evidence>
<organism evidence="2 3">
    <name type="scientific">Anaeromyxobacter paludicola</name>
    <dbReference type="NCBI Taxonomy" id="2918171"/>
    <lineage>
        <taxon>Bacteria</taxon>
        <taxon>Pseudomonadati</taxon>
        <taxon>Myxococcota</taxon>
        <taxon>Myxococcia</taxon>
        <taxon>Myxococcales</taxon>
        <taxon>Cystobacterineae</taxon>
        <taxon>Anaeromyxobacteraceae</taxon>
        <taxon>Anaeromyxobacter</taxon>
    </lineage>
</organism>
<evidence type="ECO:0000259" key="1">
    <source>
        <dbReference type="SMART" id="SM00849"/>
    </source>
</evidence>
<keyword evidence="3" id="KW-1185">Reference proteome</keyword>
<dbReference type="Proteomes" id="UP001162734">
    <property type="component" value="Chromosome"/>
</dbReference>
<dbReference type="PANTHER" id="PTHR28283:SF1">
    <property type="entry name" value="3',5'-CYCLIC-NUCLEOTIDE PHOSPHODIESTERASE 1"/>
    <property type="match status" value="1"/>
</dbReference>
<proteinExistence type="predicted"/>
<dbReference type="Gene3D" id="3.60.15.10">
    <property type="entry name" value="Ribonuclease Z/Hydroxyacylglutathione hydrolase-like"/>
    <property type="match status" value="1"/>
</dbReference>
<gene>
    <name evidence="2" type="ORF">AMPC_12120</name>
</gene>
<dbReference type="PANTHER" id="PTHR28283">
    <property type="entry name" value="3',5'-CYCLIC-NUCLEOTIDE PHOSPHODIESTERASE 1"/>
    <property type="match status" value="1"/>
</dbReference>
<dbReference type="InterPro" id="IPR000396">
    <property type="entry name" value="Pdiesterase2"/>
</dbReference>
<sequence>MIVDVLGASGGELPGHRTTSFLLDGVLAVDAGALTASLPLEALLRVEDVVLTHSHLDHVKDVPLLADLLTGRRDRPLRVHASTACAATLRDSVFNDRLWPDFTRIPSPDRPTVELRPFEPSRPFQVGRYRVEPVPVTHSVDCVGLIVSDGAAALAVSGDTGPTERFWERVSAAERLSALFVELSFPSALQWLADLSGHLTPRTLQAELRKISRPAVPVYLYHLKPAHQAELERELQTLGLDGVTILRAGDRLNL</sequence>